<evidence type="ECO:0000313" key="1">
    <source>
        <dbReference type="EMBL" id="QDX92697.1"/>
    </source>
</evidence>
<dbReference type="EMBL" id="CP033464">
    <property type="protein sequence ID" value="QDX92697.1"/>
    <property type="molecule type" value="Genomic_DNA"/>
</dbReference>
<organism evidence="1 2">
    <name type="scientific">Brevibacillus laterosporus</name>
    <name type="common">Bacillus laterosporus</name>
    <dbReference type="NCBI Taxonomy" id="1465"/>
    <lineage>
        <taxon>Bacteria</taxon>
        <taxon>Bacillati</taxon>
        <taxon>Bacillota</taxon>
        <taxon>Bacilli</taxon>
        <taxon>Bacillales</taxon>
        <taxon>Paenibacillaceae</taxon>
        <taxon>Brevibacillus</taxon>
    </lineage>
</organism>
<gene>
    <name evidence="1" type="ORF">EEL30_10490</name>
</gene>
<name>A0A502HQH6_BRELA</name>
<keyword evidence="2" id="KW-1185">Reference proteome</keyword>
<evidence type="ECO:0000313" key="2">
    <source>
        <dbReference type="Proteomes" id="UP000319432"/>
    </source>
</evidence>
<protein>
    <submittedName>
        <fullName evidence="1">Uncharacterized protein</fullName>
    </submittedName>
</protein>
<accession>A0A502HQH6</accession>
<dbReference type="Proteomes" id="UP000319432">
    <property type="component" value="Chromosome"/>
</dbReference>
<dbReference type="OrthoDB" id="2468729at2"/>
<reference evidence="1 2" key="1">
    <citation type="submission" date="2018-11" db="EMBL/GenBank/DDBJ databases">
        <title>Phylogenetic determinants of toxin gene distribution in genomes of Brevibacillus laterosporus.</title>
        <authorList>
            <person name="Glare T.R."/>
            <person name="Durrant A."/>
            <person name="Berry C."/>
            <person name="Palma L."/>
            <person name="Ormskirk M."/>
            <person name="Cox M.O."/>
        </authorList>
    </citation>
    <scope>NUCLEOTIDE SEQUENCE [LARGE SCALE GENOMIC DNA]</scope>
    <source>
        <strain evidence="1 2">1821L</strain>
    </source>
</reference>
<dbReference type="AlphaFoldDB" id="A0A502HQH6"/>
<proteinExistence type="predicted"/>
<sequence length="91" mass="10199">MNKKALKWIIGSLALAVIVPTVAFMLIQELSFDKHDVNSFEQEEMQEVQLDEATKKELDGLREQVENGTLTQEEVMDKLGVQGFDSDGATK</sequence>